<keyword evidence="3" id="KW-1185">Reference proteome</keyword>
<protein>
    <submittedName>
        <fullName evidence="2">Uncharacterized protein</fullName>
    </submittedName>
</protein>
<accession>A0A512SZ24</accession>
<dbReference type="OrthoDB" id="4861979at2"/>
<gene>
    <name evidence="2" type="ORF">KLO01_12480</name>
</gene>
<dbReference type="Proteomes" id="UP000321793">
    <property type="component" value="Unassembled WGS sequence"/>
</dbReference>
<evidence type="ECO:0000313" key="2">
    <source>
        <dbReference type="EMBL" id="GEQ13201.1"/>
    </source>
</evidence>
<name>A0A512SZ24_9MICO</name>
<organism evidence="2 3">
    <name type="scientific">Knoellia locipacati</name>
    <dbReference type="NCBI Taxonomy" id="882824"/>
    <lineage>
        <taxon>Bacteria</taxon>
        <taxon>Bacillati</taxon>
        <taxon>Actinomycetota</taxon>
        <taxon>Actinomycetes</taxon>
        <taxon>Micrococcales</taxon>
        <taxon>Intrasporangiaceae</taxon>
        <taxon>Knoellia</taxon>
    </lineage>
</organism>
<feature type="region of interest" description="Disordered" evidence="1">
    <location>
        <begin position="105"/>
        <end position="163"/>
    </location>
</feature>
<dbReference type="EMBL" id="BKBA01000004">
    <property type="protein sequence ID" value="GEQ13201.1"/>
    <property type="molecule type" value="Genomic_DNA"/>
</dbReference>
<reference evidence="2 3" key="1">
    <citation type="submission" date="2019-07" db="EMBL/GenBank/DDBJ databases">
        <title>Whole genome shotgun sequence of Knoellia locipacati NBRC 109775.</title>
        <authorList>
            <person name="Hosoyama A."/>
            <person name="Uohara A."/>
            <person name="Ohji S."/>
            <person name="Ichikawa N."/>
        </authorList>
    </citation>
    <scope>NUCLEOTIDE SEQUENCE [LARGE SCALE GENOMIC DNA]</scope>
    <source>
        <strain evidence="2 3">NBRC 109775</strain>
    </source>
</reference>
<comment type="caution">
    <text evidence="2">The sequence shown here is derived from an EMBL/GenBank/DDBJ whole genome shotgun (WGS) entry which is preliminary data.</text>
</comment>
<feature type="compositionally biased region" description="Low complexity" evidence="1">
    <location>
        <begin position="108"/>
        <end position="123"/>
    </location>
</feature>
<feature type="region of interest" description="Disordered" evidence="1">
    <location>
        <begin position="1"/>
        <end position="78"/>
    </location>
</feature>
<evidence type="ECO:0000256" key="1">
    <source>
        <dbReference type="SAM" id="MobiDB-lite"/>
    </source>
</evidence>
<sequence>MSTPDDDTDPTGMRALLRGLPDPGPMPDDLVARIQSSLADLPLPEARPGTSREDGLRAVSRGTESAHGAPRPSWWARNGSRAAVAAVVLLGGGAVASDQLGLLGSGGDSASSGTTADSSAGGSPADQRAEGPTDGDESGPQSGSDNDGRSAAGPVQTGQVVVTKSGRTYTAGGLATEVDRDSAAAPTAPLTAESPGIGPIGTEIGVRSCLVALGLPRNAAARVDLALVDATPAAVLVVTRDGGRTAYAVGRDCTLGNPSLIAGPIQLP</sequence>
<dbReference type="RefSeq" id="WP_147063280.1">
    <property type="nucleotide sequence ID" value="NZ_BAABDN010000001.1"/>
</dbReference>
<evidence type="ECO:0000313" key="3">
    <source>
        <dbReference type="Proteomes" id="UP000321793"/>
    </source>
</evidence>
<dbReference type="AlphaFoldDB" id="A0A512SZ24"/>
<proteinExistence type="predicted"/>